<evidence type="ECO:0000313" key="3">
    <source>
        <dbReference type="EMBL" id="KAF2069144.1"/>
    </source>
</evidence>
<organism evidence="3 4">
    <name type="scientific">Polysphondylium violaceum</name>
    <dbReference type="NCBI Taxonomy" id="133409"/>
    <lineage>
        <taxon>Eukaryota</taxon>
        <taxon>Amoebozoa</taxon>
        <taxon>Evosea</taxon>
        <taxon>Eumycetozoa</taxon>
        <taxon>Dictyostelia</taxon>
        <taxon>Dictyosteliales</taxon>
        <taxon>Dictyosteliaceae</taxon>
        <taxon>Polysphondylium</taxon>
    </lineage>
</organism>
<dbReference type="Pfam" id="PF07534">
    <property type="entry name" value="TLD"/>
    <property type="match status" value="1"/>
</dbReference>
<feature type="region of interest" description="Disordered" evidence="1">
    <location>
        <begin position="124"/>
        <end position="152"/>
    </location>
</feature>
<dbReference type="OrthoDB" id="17470at2759"/>
<dbReference type="SMART" id="SM00584">
    <property type="entry name" value="TLDc"/>
    <property type="match status" value="1"/>
</dbReference>
<feature type="compositionally biased region" description="Polar residues" evidence="1">
    <location>
        <begin position="124"/>
        <end position="136"/>
    </location>
</feature>
<evidence type="ECO:0000313" key="4">
    <source>
        <dbReference type="Proteomes" id="UP000695562"/>
    </source>
</evidence>
<accession>A0A8J4PL81</accession>
<evidence type="ECO:0000256" key="1">
    <source>
        <dbReference type="SAM" id="MobiDB-lite"/>
    </source>
</evidence>
<dbReference type="Proteomes" id="UP000695562">
    <property type="component" value="Unassembled WGS sequence"/>
</dbReference>
<dbReference type="PROSITE" id="PS51886">
    <property type="entry name" value="TLDC"/>
    <property type="match status" value="1"/>
</dbReference>
<feature type="compositionally biased region" description="Basic and acidic residues" evidence="1">
    <location>
        <begin position="137"/>
        <end position="152"/>
    </location>
</feature>
<protein>
    <recommendedName>
        <fullName evidence="2">TLDc domain-containing protein</fullName>
    </recommendedName>
</protein>
<sequence length="429" mass="49747">MIQSNTKNTREDLEKDNERLQKQNWELKNSFKVGCSNTDHNSLYFQLETSNNENDRLKQDLKKLSEENDNHNIKMDLLLNKIESLANINDKLNTKIENYSNKMDLLTEKIVYLEKVNESQNTKIDNVNKQLKMQQNSKEEQKKKGEQNRKNIENYNNLLPKIESLAKVYEKLNNKIENVNQQQNTLKNLQHNCLEKLNSFTKANESQNQQLKQQYNSLNSKLNEQHLEINDKVSETSKEIKTCKQDLLFLIYKFKSNIMEKSSFKIFNDWIDDSKTMGFELLYESSEDDFEGLSFHSACDGKGATITLIETTKGDVFGGYNSQSWNSDNKWYGDDKCFIFTLVNKHGIKPTKYSPGVTSKNYVKGCAYYGPLFGSGFDSGVEWEDIRVSRGCSYQSFPLTFDDTTGKGNSTLTPSKYYDIKTIEIYKCI</sequence>
<dbReference type="InterPro" id="IPR006571">
    <property type="entry name" value="TLDc_dom"/>
</dbReference>
<evidence type="ECO:0000259" key="2">
    <source>
        <dbReference type="PROSITE" id="PS51886"/>
    </source>
</evidence>
<dbReference type="EMBL" id="AJWJ01000734">
    <property type="protein sequence ID" value="KAF2069144.1"/>
    <property type="molecule type" value="Genomic_DNA"/>
</dbReference>
<feature type="domain" description="TLDc" evidence="2">
    <location>
        <begin position="257"/>
        <end position="429"/>
    </location>
</feature>
<comment type="caution">
    <text evidence="3">The sequence shown here is derived from an EMBL/GenBank/DDBJ whole genome shotgun (WGS) entry which is preliminary data.</text>
</comment>
<dbReference type="PANTHER" id="PTHR23354">
    <property type="entry name" value="NUCLEOLAR PROTEIN 7/ESTROGEN RECEPTOR COACTIVATOR-RELATED"/>
    <property type="match status" value="1"/>
</dbReference>
<reference evidence="3" key="1">
    <citation type="submission" date="2020-01" db="EMBL/GenBank/DDBJ databases">
        <title>Development of genomics and gene disruption for Polysphondylium violaceum indicates a role for the polyketide synthase stlB in stalk morphogenesis.</title>
        <authorList>
            <person name="Narita B."/>
            <person name="Kawabe Y."/>
            <person name="Kin K."/>
            <person name="Saito T."/>
            <person name="Gibbs R."/>
            <person name="Kuspa A."/>
            <person name="Muzny D."/>
            <person name="Queller D."/>
            <person name="Richards S."/>
            <person name="Strassman J."/>
            <person name="Sucgang R."/>
            <person name="Worley K."/>
            <person name="Schaap P."/>
        </authorList>
    </citation>
    <scope>NUCLEOTIDE SEQUENCE</scope>
    <source>
        <strain evidence="3">QSvi11</strain>
    </source>
</reference>
<keyword evidence="4" id="KW-1185">Reference proteome</keyword>
<gene>
    <name evidence="3" type="ORF">CYY_009536</name>
</gene>
<name>A0A8J4PL81_9MYCE</name>
<dbReference type="AlphaFoldDB" id="A0A8J4PL81"/>
<proteinExistence type="predicted"/>